<evidence type="ECO:0000256" key="2">
    <source>
        <dbReference type="ARBA" id="ARBA00022679"/>
    </source>
</evidence>
<comment type="caution">
    <text evidence="10">The sequence shown here is derived from an EMBL/GenBank/DDBJ whole genome shotgun (WGS) entry which is preliminary data.</text>
</comment>
<feature type="domain" description="Thymidylate kinase-like" evidence="9">
    <location>
        <begin position="10"/>
        <end position="188"/>
    </location>
</feature>
<keyword evidence="5 8" id="KW-0418">Kinase</keyword>
<accession>A0A928TTB4</accession>
<dbReference type="GO" id="GO:0006235">
    <property type="term" value="P:dTTP biosynthetic process"/>
    <property type="evidence" value="ECO:0007669"/>
    <property type="project" value="UniProtKB-UniRule"/>
</dbReference>
<dbReference type="InterPro" id="IPR039430">
    <property type="entry name" value="Thymidylate_kin-like_dom"/>
</dbReference>
<dbReference type="SUPFAM" id="SSF52540">
    <property type="entry name" value="P-loop containing nucleoside triphosphate hydrolases"/>
    <property type="match status" value="1"/>
</dbReference>
<evidence type="ECO:0000313" key="10">
    <source>
        <dbReference type="EMBL" id="MBE7525393.1"/>
    </source>
</evidence>
<dbReference type="GO" id="GO:0005524">
    <property type="term" value="F:ATP binding"/>
    <property type="evidence" value="ECO:0007669"/>
    <property type="project" value="UniProtKB-UniRule"/>
</dbReference>
<dbReference type="PANTHER" id="PTHR10344:SF4">
    <property type="entry name" value="UMP-CMP KINASE 2, MITOCHONDRIAL"/>
    <property type="match status" value="1"/>
</dbReference>
<dbReference type="GO" id="GO:0006227">
    <property type="term" value="P:dUDP biosynthetic process"/>
    <property type="evidence" value="ECO:0007669"/>
    <property type="project" value="TreeGrafter"/>
</dbReference>
<dbReference type="InterPro" id="IPR018094">
    <property type="entry name" value="Thymidylate_kinase"/>
</dbReference>
<keyword evidence="2 8" id="KW-0808">Transferase</keyword>
<dbReference type="Proteomes" id="UP000710385">
    <property type="component" value="Unassembled WGS sequence"/>
</dbReference>
<name>A0A928TTB4_UNCKA</name>
<feature type="binding site" evidence="8">
    <location>
        <begin position="12"/>
        <end position="19"/>
    </location>
    <ligand>
        <name>ATP</name>
        <dbReference type="ChEBI" id="CHEBI:30616"/>
    </ligand>
</feature>
<comment type="function">
    <text evidence="8">Phosphorylation of dTMP to form dTDP in both de novo and salvage pathways of dTTP synthesis.</text>
</comment>
<proteinExistence type="inferred from homology"/>
<evidence type="ECO:0000256" key="6">
    <source>
        <dbReference type="ARBA" id="ARBA00022840"/>
    </source>
</evidence>
<dbReference type="GO" id="GO:0006233">
    <property type="term" value="P:dTDP biosynthetic process"/>
    <property type="evidence" value="ECO:0007669"/>
    <property type="project" value="InterPro"/>
</dbReference>
<evidence type="ECO:0000256" key="8">
    <source>
        <dbReference type="HAMAP-Rule" id="MF_00165"/>
    </source>
</evidence>
<evidence type="ECO:0000256" key="5">
    <source>
        <dbReference type="ARBA" id="ARBA00022777"/>
    </source>
</evidence>
<dbReference type="Gene3D" id="3.40.50.300">
    <property type="entry name" value="P-loop containing nucleotide triphosphate hydrolases"/>
    <property type="match status" value="1"/>
</dbReference>
<dbReference type="CDD" id="cd01672">
    <property type="entry name" value="TMPK"/>
    <property type="match status" value="1"/>
</dbReference>
<dbReference type="EMBL" id="JABTTY010000001">
    <property type="protein sequence ID" value="MBE7525393.1"/>
    <property type="molecule type" value="Genomic_DNA"/>
</dbReference>
<keyword evidence="6 8" id="KW-0067">ATP-binding</keyword>
<dbReference type="EC" id="2.7.4.9" evidence="8"/>
<dbReference type="HAMAP" id="MF_00165">
    <property type="entry name" value="Thymidylate_kinase"/>
    <property type="match status" value="1"/>
</dbReference>
<dbReference type="AlphaFoldDB" id="A0A928TTB4"/>
<comment type="catalytic activity">
    <reaction evidence="7 8">
        <text>dTMP + ATP = dTDP + ADP</text>
        <dbReference type="Rhea" id="RHEA:13517"/>
        <dbReference type="ChEBI" id="CHEBI:30616"/>
        <dbReference type="ChEBI" id="CHEBI:58369"/>
        <dbReference type="ChEBI" id="CHEBI:63528"/>
        <dbReference type="ChEBI" id="CHEBI:456216"/>
        <dbReference type="EC" id="2.7.4.9"/>
    </reaction>
</comment>
<sequence length="227" mass="25746">MRKKGFFIAIDGTDGSGKTVQTNRLYERLKGEGYRAEMVDFPRYGKPSAYFVERYLAGEYGSAEDIGPYTASVFYALDRFDDAARLKRLLDEGVILVSNRYVSANKGHQMGKLKDETSRRAFLTWLNDFEYRMLSIPKPDLTLLLHVPAEIGQQLASARDQTKKDIHQASLEHLKAAEVAYMQLPAMDEVEQWEVVECTTNGVLLPIDDIHEQVWNTVKPLLPPLSS</sequence>
<evidence type="ECO:0000256" key="1">
    <source>
        <dbReference type="ARBA" id="ARBA00009776"/>
    </source>
</evidence>
<keyword evidence="4 8" id="KW-0547">Nucleotide-binding</keyword>
<organism evidence="10 11">
    <name type="scientific">candidate division WWE3 bacterium</name>
    <dbReference type="NCBI Taxonomy" id="2053526"/>
    <lineage>
        <taxon>Bacteria</taxon>
        <taxon>Katanobacteria</taxon>
    </lineage>
</organism>
<evidence type="ECO:0000256" key="7">
    <source>
        <dbReference type="ARBA" id="ARBA00048743"/>
    </source>
</evidence>
<dbReference type="GO" id="GO:0004798">
    <property type="term" value="F:dTMP kinase activity"/>
    <property type="evidence" value="ECO:0007669"/>
    <property type="project" value="UniProtKB-UniRule"/>
</dbReference>
<dbReference type="Pfam" id="PF02223">
    <property type="entry name" value="Thymidylate_kin"/>
    <property type="match status" value="1"/>
</dbReference>
<reference evidence="10" key="1">
    <citation type="submission" date="2020-05" db="EMBL/GenBank/DDBJ databases">
        <title>High-Quality Genomes of Partial-Nitritation/Anammox System by Hierarchical Clustering Based Hybrid Assembly.</title>
        <authorList>
            <person name="Liu L."/>
            <person name="Wang Y."/>
            <person name="Che Y."/>
            <person name="Chen Y."/>
            <person name="Xia Y."/>
            <person name="Luo R."/>
            <person name="Cheng S.H."/>
            <person name="Zheng C."/>
            <person name="Zhang T."/>
        </authorList>
    </citation>
    <scope>NUCLEOTIDE SEQUENCE</scope>
    <source>
        <strain evidence="10">H1_PAT1</strain>
    </source>
</reference>
<comment type="similarity">
    <text evidence="1 8">Belongs to the thymidylate kinase family.</text>
</comment>
<dbReference type="PANTHER" id="PTHR10344">
    <property type="entry name" value="THYMIDYLATE KINASE"/>
    <property type="match status" value="1"/>
</dbReference>
<dbReference type="InterPro" id="IPR027417">
    <property type="entry name" value="P-loop_NTPase"/>
</dbReference>
<evidence type="ECO:0000256" key="3">
    <source>
        <dbReference type="ARBA" id="ARBA00022727"/>
    </source>
</evidence>
<protein>
    <recommendedName>
        <fullName evidence="8">Thymidylate kinase</fullName>
        <ecNumber evidence="8">2.7.4.9</ecNumber>
    </recommendedName>
    <alternativeName>
        <fullName evidence="8">dTMP kinase</fullName>
    </alternativeName>
</protein>
<evidence type="ECO:0000259" key="9">
    <source>
        <dbReference type="Pfam" id="PF02223"/>
    </source>
</evidence>
<evidence type="ECO:0000256" key="4">
    <source>
        <dbReference type="ARBA" id="ARBA00022741"/>
    </source>
</evidence>
<keyword evidence="3 8" id="KW-0545">Nucleotide biosynthesis</keyword>
<gene>
    <name evidence="8" type="primary">tmk</name>
    <name evidence="10" type="ORF">HS096_03340</name>
</gene>
<dbReference type="GO" id="GO:0005829">
    <property type="term" value="C:cytosol"/>
    <property type="evidence" value="ECO:0007669"/>
    <property type="project" value="TreeGrafter"/>
</dbReference>
<evidence type="ECO:0000313" key="11">
    <source>
        <dbReference type="Proteomes" id="UP000710385"/>
    </source>
</evidence>